<dbReference type="PROSITE" id="PS00137">
    <property type="entry name" value="SUBTILASE_HIS"/>
    <property type="match status" value="1"/>
</dbReference>
<evidence type="ECO:0000256" key="1">
    <source>
        <dbReference type="ARBA" id="ARBA00011073"/>
    </source>
</evidence>
<dbReference type="InterPro" id="IPR050131">
    <property type="entry name" value="Peptidase_S8_subtilisin-like"/>
</dbReference>
<reference evidence="9" key="1">
    <citation type="submission" date="2017-05" db="EMBL/GenBank/DDBJ databases">
        <authorList>
            <person name="Varghese N."/>
            <person name="Submissions S."/>
        </authorList>
    </citation>
    <scope>NUCLEOTIDE SEQUENCE</scope>
    <source>
        <strain evidence="9">DSM 45262</strain>
    </source>
</reference>
<gene>
    <name evidence="9" type="ORF">SAMN06265361_102521</name>
</gene>
<evidence type="ECO:0000256" key="6">
    <source>
        <dbReference type="PROSITE-ProRule" id="PRU01240"/>
    </source>
</evidence>
<dbReference type="InterPro" id="IPR022398">
    <property type="entry name" value="Peptidase_S8_His-AS"/>
</dbReference>
<proteinExistence type="inferred from homology"/>
<protein>
    <submittedName>
        <fullName evidence="9">Subtilase family protein</fullName>
    </submittedName>
</protein>
<feature type="active site" description="Charge relay system" evidence="6">
    <location>
        <position position="128"/>
    </location>
</feature>
<evidence type="ECO:0000256" key="5">
    <source>
        <dbReference type="ARBA" id="ARBA00022825"/>
    </source>
</evidence>
<evidence type="ECO:0000313" key="10">
    <source>
        <dbReference type="Proteomes" id="UP001157946"/>
    </source>
</evidence>
<keyword evidence="10" id="KW-1185">Reference proteome</keyword>
<keyword evidence="2 6" id="KW-0645">Protease</keyword>
<dbReference type="GO" id="GO:0046872">
    <property type="term" value="F:metal ion binding"/>
    <property type="evidence" value="ECO:0007669"/>
    <property type="project" value="UniProtKB-KW"/>
</dbReference>
<dbReference type="SUPFAM" id="SSF52743">
    <property type="entry name" value="Subtilisin-like"/>
    <property type="match status" value="1"/>
</dbReference>
<accession>A0AA45WMG4</accession>
<dbReference type="RefSeq" id="WP_284724110.1">
    <property type="nucleotide sequence ID" value="NZ_FXTU01000002.1"/>
</dbReference>
<dbReference type="Proteomes" id="UP001157946">
    <property type="component" value="Unassembled WGS sequence"/>
</dbReference>
<organism evidence="9 10">
    <name type="scientific">Laceyella tengchongensis</name>
    <dbReference type="NCBI Taxonomy" id="574699"/>
    <lineage>
        <taxon>Bacteria</taxon>
        <taxon>Bacillati</taxon>
        <taxon>Bacillota</taxon>
        <taxon>Bacilli</taxon>
        <taxon>Bacillales</taxon>
        <taxon>Thermoactinomycetaceae</taxon>
        <taxon>Laceyella</taxon>
    </lineage>
</organism>
<name>A0AA45WMG4_9BACL</name>
<dbReference type="InterPro" id="IPR023827">
    <property type="entry name" value="Peptidase_S8_Asp-AS"/>
</dbReference>
<feature type="domain" description="Peptidase S8/S53" evidence="8">
    <location>
        <begin position="119"/>
        <end position="351"/>
    </location>
</feature>
<comment type="similarity">
    <text evidence="1 6 7">Belongs to the peptidase S8 family.</text>
</comment>
<dbReference type="Gene3D" id="3.40.50.200">
    <property type="entry name" value="Peptidase S8/S53 domain"/>
    <property type="match status" value="1"/>
</dbReference>
<dbReference type="CDD" id="cd07477">
    <property type="entry name" value="Peptidases_S8_Subtilisin_subset"/>
    <property type="match status" value="1"/>
</dbReference>
<evidence type="ECO:0000313" key="9">
    <source>
        <dbReference type="EMBL" id="SMP13935.1"/>
    </source>
</evidence>
<keyword evidence="4 6" id="KW-0378">Hydrolase</keyword>
<evidence type="ECO:0000256" key="3">
    <source>
        <dbReference type="ARBA" id="ARBA00022723"/>
    </source>
</evidence>
<evidence type="ECO:0000256" key="2">
    <source>
        <dbReference type="ARBA" id="ARBA00022670"/>
    </source>
</evidence>
<dbReference type="GO" id="GO:0004252">
    <property type="term" value="F:serine-type endopeptidase activity"/>
    <property type="evidence" value="ECO:0007669"/>
    <property type="project" value="UniProtKB-UniRule"/>
</dbReference>
<dbReference type="InterPro" id="IPR036852">
    <property type="entry name" value="Peptidase_S8/S53_dom_sf"/>
</dbReference>
<dbReference type="InterPro" id="IPR015500">
    <property type="entry name" value="Peptidase_S8_subtilisin-rel"/>
</dbReference>
<keyword evidence="3" id="KW-0479">Metal-binding</keyword>
<dbReference type="PANTHER" id="PTHR43806">
    <property type="entry name" value="PEPTIDASE S8"/>
    <property type="match status" value="1"/>
</dbReference>
<feature type="active site" description="Charge relay system" evidence="6">
    <location>
        <position position="161"/>
    </location>
</feature>
<dbReference type="PROSITE" id="PS00138">
    <property type="entry name" value="SUBTILASE_SER"/>
    <property type="match status" value="1"/>
</dbReference>
<keyword evidence="5 6" id="KW-0720">Serine protease</keyword>
<dbReference type="PRINTS" id="PR00723">
    <property type="entry name" value="SUBTILISIN"/>
</dbReference>
<dbReference type="InterPro" id="IPR034202">
    <property type="entry name" value="Subtilisin_Carlsberg-like"/>
</dbReference>
<dbReference type="Pfam" id="PF00082">
    <property type="entry name" value="Peptidase_S8"/>
    <property type="match status" value="1"/>
</dbReference>
<dbReference type="GO" id="GO:0006508">
    <property type="term" value="P:proteolysis"/>
    <property type="evidence" value="ECO:0007669"/>
    <property type="project" value="UniProtKB-KW"/>
</dbReference>
<dbReference type="AlphaFoldDB" id="A0AA45WMG4"/>
<sequence length="375" mass="41414">MNDSDWRLPFPCNQASSKKRIRKIYYLRDGIQLERCLNNLRRLGVRPIRYLSHLGMVIGEYQAPVVPTESVPDVAYTEPDIRLTITEPYVGTMLSVKEQNLPWGVQMIEAPKVWSISQGRGVKVAVIDTGISADHPAIKDNYRGGVNILSPYFAPQDYNGHGTHVAGIIAGNGAGLGIIGTAPKTEVYAVKAFNRKGSANLSDLLSAINWCIENGMQVINMSFGMEKLSESLRQAIQIAHRRGIVMVAATGNRGLPSSIDFPARYPETIAVASVSREGVLSRFSNMGKGVDLAAPGERIPSAWLNGTKREMSGTSMAVPHVSGTIALLLQLNPYLNPEQIRYILLQSALKTSRLERVSVLNSYQAVEFYRRFWKR</sequence>
<dbReference type="InterPro" id="IPR023828">
    <property type="entry name" value="Peptidase_S8_Ser-AS"/>
</dbReference>
<evidence type="ECO:0000256" key="7">
    <source>
        <dbReference type="RuleBase" id="RU003355"/>
    </source>
</evidence>
<dbReference type="PANTHER" id="PTHR43806:SF11">
    <property type="entry name" value="CEREVISIN-RELATED"/>
    <property type="match status" value="1"/>
</dbReference>
<dbReference type="InterPro" id="IPR000209">
    <property type="entry name" value="Peptidase_S8/S53_dom"/>
</dbReference>
<dbReference type="PROSITE" id="PS51892">
    <property type="entry name" value="SUBTILASE"/>
    <property type="match status" value="1"/>
</dbReference>
<comment type="caution">
    <text evidence="9">The sequence shown here is derived from an EMBL/GenBank/DDBJ whole genome shotgun (WGS) entry which is preliminary data.</text>
</comment>
<evidence type="ECO:0000256" key="4">
    <source>
        <dbReference type="ARBA" id="ARBA00022801"/>
    </source>
</evidence>
<evidence type="ECO:0000259" key="8">
    <source>
        <dbReference type="Pfam" id="PF00082"/>
    </source>
</evidence>
<feature type="active site" description="Charge relay system" evidence="6">
    <location>
        <position position="315"/>
    </location>
</feature>
<dbReference type="EMBL" id="FXTU01000002">
    <property type="protein sequence ID" value="SMP13935.1"/>
    <property type="molecule type" value="Genomic_DNA"/>
</dbReference>
<dbReference type="PROSITE" id="PS00136">
    <property type="entry name" value="SUBTILASE_ASP"/>
    <property type="match status" value="1"/>
</dbReference>